<feature type="transmembrane region" description="Helical" evidence="5">
    <location>
        <begin position="377"/>
        <end position="394"/>
    </location>
</feature>
<dbReference type="GO" id="GO:0001518">
    <property type="term" value="C:voltage-gated sodium channel complex"/>
    <property type="evidence" value="ECO:0007669"/>
    <property type="project" value="TreeGrafter"/>
</dbReference>
<reference evidence="7 8" key="1">
    <citation type="journal article" date="2013" name="Curr. Biol.">
        <title>The Genome of the Foraminiferan Reticulomyxa filosa.</title>
        <authorList>
            <person name="Glockner G."/>
            <person name="Hulsmann N."/>
            <person name="Schleicher M."/>
            <person name="Noegel A.A."/>
            <person name="Eichinger L."/>
            <person name="Gallinger C."/>
            <person name="Pawlowski J."/>
            <person name="Sierra R."/>
            <person name="Euteneuer U."/>
            <person name="Pillet L."/>
            <person name="Moustafa A."/>
            <person name="Platzer M."/>
            <person name="Groth M."/>
            <person name="Szafranski K."/>
            <person name="Schliwa M."/>
        </authorList>
    </citation>
    <scope>NUCLEOTIDE SEQUENCE [LARGE SCALE GENOMIC DNA]</scope>
</reference>
<feature type="domain" description="Ion transport" evidence="6">
    <location>
        <begin position="5"/>
        <end position="247"/>
    </location>
</feature>
<feature type="domain" description="Ion transport" evidence="6">
    <location>
        <begin position="315"/>
        <end position="397"/>
    </location>
</feature>
<evidence type="ECO:0000256" key="3">
    <source>
        <dbReference type="ARBA" id="ARBA00022989"/>
    </source>
</evidence>
<dbReference type="SUPFAM" id="SSF81324">
    <property type="entry name" value="Voltage-gated potassium channels"/>
    <property type="match status" value="2"/>
</dbReference>
<evidence type="ECO:0000256" key="4">
    <source>
        <dbReference type="ARBA" id="ARBA00023136"/>
    </source>
</evidence>
<keyword evidence="8" id="KW-1185">Reference proteome</keyword>
<dbReference type="InterPro" id="IPR043203">
    <property type="entry name" value="VGCC_Ca_Na"/>
</dbReference>
<evidence type="ECO:0000259" key="6">
    <source>
        <dbReference type="Pfam" id="PF00520"/>
    </source>
</evidence>
<dbReference type="Pfam" id="PF00520">
    <property type="entry name" value="Ion_trans"/>
    <property type="match status" value="2"/>
</dbReference>
<dbReference type="Gene3D" id="1.10.287.70">
    <property type="match status" value="1"/>
</dbReference>
<keyword evidence="2 5" id="KW-0812">Transmembrane</keyword>
<evidence type="ECO:0000313" key="8">
    <source>
        <dbReference type="Proteomes" id="UP000023152"/>
    </source>
</evidence>
<comment type="caution">
    <text evidence="7">The sequence shown here is derived from an EMBL/GenBank/DDBJ whole genome shotgun (WGS) entry which is preliminary data.</text>
</comment>
<protein>
    <recommendedName>
        <fullName evidence="6">Ion transport domain-containing protein</fullName>
    </recommendedName>
</protein>
<accession>X6N4M1</accession>
<dbReference type="AlphaFoldDB" id="X6N4M1"/>
<organism evidence="7 8">
    <name type="scientific">Reticulomyxa filosa</name>
    <dbReference type="NCBI Taxonomy" id="46433"/>
    <lineage>
        <taxon>Eukaryota</taxon>
        <taxon>Sar</taxon>
        <taxon>Rhizaria</taxon>
        <taxon>Retaria</taxon>
        <taxon>Foraminifera</taxon>
        <taxon>Monothalamids</taxon>
        <taxon>Reticulomyxidae</taxon>
        <taxon>Reticulomyxa</taxon>
    </lineage>
</organism>
<evidence type="ECO:0000256" key="2">
    <source>
        <dbReference type="ARBA" id="ARBA00022692"/>
    </source>
</evidence>
<feature type="transmembrane region" description="Helical" evidence="5">
    <location>
        <begin position="36"/>
        <end position="56"/>
    </location>
</feature>
<sequence>MRLYVFAYLYLYVCMYVLSVCESAYLKSWWNRLDMLVVIVAILGLIFPSVTFLRGLRAIRPIRVAIRVKQIKVVVKTLIHSLPSVINGVFFVFIVLFVLAIIGAQLFSGKLERCVYVGEPFSLLDRNKYPDKASCQGESVIWLNAGFNFGNVFSALLTIFKMSNFAHWFEDLLSQHLDCLYKNISDLKVVYFAAGMAMTEENEQPVPFHRPVAGIYYISVVIIGGFFLWNILVSVVVDSFMRIKQEETNALVTQDQAIWARTKRYVDRFPLINPKKIPRQPWRKRVEKREIFYFSFFFFCFSNRKIYNLVDNDKFEYFIVGCIIVNVIFMMSSYNTESKDVALALWAIDIMFVIIYWIEAILKIIGLGWRQYFRDLWNVFDFLIIVVSVISIGLSSPGQHHAANGTV</sequence>
<feature type="transmembrane region" description="Helical" evidence="5">
    <location>
        <begin position="215"/>
        <end position="237"/>
    </location>
</feature>
<gene>
    <name evidence="7" type="ORF">RFI_16356</name>
</gene>
<evidence type="ECO:0000256" key="5">
    <source>
        <dbReference type="SAM" id="Phobius"/>
    </source>
</evidence>
<dbReference type="EMBL" id="ASPP01012185">
    <property type="protein sequence ID" value="ETO20853.1"/>
    <property type="molecule type" value="Genomic_DNA"/>
</dbReference>
<dbReference type="PANTHER" id="PTHR10037">
    <property type="entry name" value="VOLTAGE-GATED CATION CHANNEL CALCIUM AND SODIUM"/>
    <property type="match status" value="1"/>
</dbReference>
<dbReference type="PANTHER" id="PTHR10037:SF62">
    <property type="entry name" value="SODIUM CHANNEL PROTEIN 60E"/>
    <property type="match status" value="1"/>
</dbReference>
<proteinExistence type="predicted"/>
<dbReference type="InterPro" id="IPR005821">
    <property type="entry name" value="Ion_trans_dom"/>
</dbReference>
<evidence type="ECO:0000256" key="1">
    <source>
        <dbReference type="ARBA" id="ARBA00004141"/>
    </source>
</evidence>
<feature type="transmembrane region" description="Helical" evidence="5">
    <location>
        <begin position="341"/>
        <end position="365"/>
    </location>
</feature>
<evidence type="ECO:0000313" key="7">
    <source>
        <dbReference type="EMBL" id="ETO20853.1"/>
    </source>
</evidence>
<dbReference type="Proteomes" id="UP000023152">
    <property type="component" value="Unassembled WGS sequence"/>
</dbReference>
<dbReference type="OrthoDB" id="431720at2759"/>
<feature type="transmembrane region" description="Helical" evidence="5">
    <location>
        <begin position="7"/>
        <end position="30"/>
    </location>
</feature>
<feature type="transmembrane region" description="Helical" evidence="5">
    <location>
        <begin position="315"/>
        <end position="334"/>
    </location>
</feature>
<feature type="transmembrane region" description="Helical" evidence="5">
    <location>
        <begin position="77"/>
        <end position="102"/>
    </location>
</feature>
<dbReference type="GO" id="GO:0005248">
    <property type="term" value="F:voltage-gated sodium channel activity"/>
    <property type="evidence" value="ECO:0007669"/>
    <property type="project" value="TreeGrafter"/>
</dbReference>
<keyword evidence="3 5" id="KW-1133">Transmembrane helix</keyword>
<comment type="subcellular location">
    <subcellularLocation>
        <location evidence="1">Membrane</location>
        <topology evidence="1">Multi-pass membrane protein</topology>
    </subcellularLocation>
</comment>
<dbReference type="Gene3D" id="1.20.120.350">
    <property type="entry name" value="Voltage-gated potassium channels. Chain C"/>
    <property type="match status" value="2"/>
</dbReference>
<dbReference type="InterPro" id="IPR027359">
    <property type="entry name" value="Volt_channel_dom_sf"/>
</dbReference>
<keyword evidence="4 5" id="KW-0472">Membrane</keyword>
<name>X6N4M1_RETFI</name>